<protein>
    <submittedName>
        <fullName evidence="1">Uncharacterized protein</fullName>
    </submittedName>
</protein>
<proteinExistence type="predicted"/>
<organism evidence="1 2">
    <name type="scientific">Boeremia exigua</name>
    <dbReference type="NCBI Taxonomy" id="749465"/>
    <lineage>
        <taxon>Eukaryota</taxon>
        <taxon>Fungi</taxon>
        <taxon>Dikarya</taxon>
        <taxon>Ascomycota</taxon>
        <taxon>Pezizomycotina</taxon>
        <taxon>Dothideomycetes</taxon>
        <taxon>Pleosporomycetidae</taxon>
        <taxon>Pleosporales</taxon>
        <taxon>Pleosporineae</taxon>
        <taxon>Didymellaceae</taxon>
        <taxon>Boeremia</taxon>
    </lineage>
</organism>
<gene>
    <name evidence="1" type="ORF">OPT61_g2389</name>
</gene>
<name>A0ACC2IM19_9PLEO</name>
<comment type="caution">
    <text evidence="1">The sequence shown here is derived from an EMBL/GenBank/DDBJ whole genome shotgun (WGS) entry which is preliminary data.</text>
</comment>
<accession>A0ACC2IM19</accession>
<reference evidence="1" key="1">
    <citation type="submission" date="2022-11" db="EMBL/GenBank/DDBJ databases">
        <title>Genome Sequence of Boeremia exigua.</title>
        <authorList>
            <person name="Buettner E."/>
        </authorList>
    </citation>
    <scope>NUCLEOTIDE SEQUENCE</scope>
    <source>
        <strain evidence="1">CU02</strain>
    </source>
</reference>
<sequence>MGVTEFSYRYSGPQEANILVGVELKAATRSRDLPDLIARLAAEGMTATDLSQDELAKSHIRYLVGGRSAAADEHMFMFEFPERGGALYKFLNTMQPGMNISLFHYRNYGGDVAKILAGIQCKQEESAKLNEFLSDIGYPYKEVTDSASYKMFLRD</sequence>
<evidence type="ECO:0000313" key="1">
    <source>
        <dbReference type="EMBL" id="KAJ8116094.1"/>
    </source>
</evidence>
<keyword evidence="2" id="KW-1185">Reference proteome</keyword>
<dbReference type="Proteomes" id="UP001153331">
    <property type="component" value="Unassembled WGS sequence"/>
</dbReference>
<dbReference type="EMBL" id="JAPHNI010000108">
    <property type="protein sequence ID" value="KAJ8116094.1"/>
    <property type="molecule type" value="Genomic_DNA"/>
</dbReference>
<evidence type="ECO:0000313" key="2">
    <source>
        <dbReference type="Proteomes" id="UP001153331"/>
    </source>
</evidence>